<feature type="compositionally biased region" description="Basic and acidic residues" evidence="1">
    <location>
        <begin position="344"/>
        <end position="372"/>
    </location>
</feature>
<dbReference type="EMBL" id="JAVRJZ010000001">
    <property type="protein sequence ID" value="KAK2727214.1"/>
    <property type="molecule type" value="Genomic_DNA"/>
</dbReference>
<feature type="compositionally biased region" description="Basic and acidic residues" evidence="1">
    <location>
        <begin position="384"/>
        <end position="414"/>
    </location>
</feature>
<comment type="caution">
    <text evidence="2">The sequence shown here is derived from an EMBL/GenBank/DDBJ whole genome shotgun (WGS) entry which is preliminary data.</text>
</comment>
<proteinExistence type="predicted"/>
<protein>
    <submittedName>
        <fullName evidence="2">Uncharacterized protein</fullName>
    </submittedName>
</protein>
<organism evidence="2 3">
    <name type="scientific">Artemia franciscana</name>
    <name type="common">Brine shrimp</name>
    <name type="synonym">Artemia sanfranciscana</name>
    <dbReference type="NCBI Taxonomy" id="6661"/>
    <lineage>
        <taxon>Eukaryota</taxon>
        <taxon>Metazoa</taxon>
        <taxon>Ecdysozoa</taxon>
        <taxon>Arthropoda</taxon>
        <taxon>Crustacea</taxon>
        <taxon>Branchiopoda</taxon>
        <taxon>Anostraca</taxon>
        <taxon>Artemiidae</taxon>
        <taxon>Artemia</taxon>
    </lineage>
</organism>
<feature type="region of interest" description="Disordered" evidence="1">
    <location>
        <begin position="470"/>
        <end position="495"/>
    </location>
</feature>
<evidence type="ECO:0000256" key="1">
    <source>
        <dbReference type="SAM" id="MobiDB-lite"/>
    </source>
</evidence>
<reference evidence="2" key="1">
    <citation type="submission" date="2023-07" db="EMBL/GenBank/DDBJ databases">
        <title>Chromosome-level genome assembly of Artemia franciscana.</title>
        <authorList>
            <person name="Jo E."/>
        </authorList>
    </citation>
    <scope>NUCLEOTIDE SEQUENCE</scope>
    <source>
        <tissue evidence="2">Whole body</tissue>
    </source>
</reference>
<dbReference type="AlphaFoldDB" id="A0AA88LHJ5"/>
<feature type="region of interest" description="Disordered" evidence="1">
    <location>
        <begin position="276"/>
        <end position="305"/>
    </location>
</feature>
<feature type="compositionally biased region" description="Acidic residues" evidence="1">
    <location>
        <begin position="477"/>
        <end position="488"/>
    </location>
</feature>
<sequence length="495" mass="57806">MLKSYEEDDISVASFDLGSLIDTDERLETRETKLQNKDRNKTSKFSNADSVSILSYSLDSLIDVDEYLECKGTELGNSSRSTKTDRKSELSQESEVEQVMLTQPIQTENLLFDKQNWEECKIRKADPDDYFWCLFQDTMYNDHKKIKKPWYKKMFFGVKGKEKLRPEKPTPVRVDSFKKDLLNYSNENCIGSLYFLPRNNKIPQETALAYFIQNLESWGNNWTLASKSLNLGSENRSEEIKCSKESLTSLTSRRFLFNKFRKKNLCYGYLKRKLKKQKTKRKKRNLNNNVINSSKIPQKFDNDKSTLIGGTVMKMEEERDKHNDHSKASSGTAFSDVNCLDQPQKFDIDKPTPRAETTQKMDEERDKNKEQSKTILDAGSHNNKSPEKLQKLDKDKTTPRMETTEKVEEDREEYKKQPALLKSLLAEIHKSFNTTTSRVEAIKKMEEEREKTKKQSYLDQELNRALEKIRVHKSESDSENESNFDDETDWGKSID</sequence>
<feature type="region of interest" description="Disordered" evidence="1">
    <location>
        <begin position="318"/>
        <end position="337"/>
    </location>
</feature>
<evidence type="ECO:0000313" key="3">
    <source>
        <dbReference type="Proteomes" id="UP001187531"/>
    </source>
</evidence>
<feature type="compositionally biased region" description="Basic and acidic residues" evidence="1">
    <location>
        <begin position="318"/>
        <end position="327"/>
    </location>
</feature>
<feature type="region of interest" description="Disordered" evidence="1">
    <location>
        <begin position="75"/>
        <end position="97"/>
    </location>
</feature>
<feature type="region of interest" description="Disordered" evidence="1">
    <location>
        <begin position="342"/>
        <end position="414"/>
    </location>
</feature>
<gene>
    <name evidence="2" type="ORF">QYM36_007896</name>
</gene>
<name>A0AA88LHJ5_ARTSF</name>
<accession>A0AA88LHJ5</accession>
<keyword evidence="3" id="KW-1185">Reference proteome</keyword>
<feature type="compositionally biased region" description="Basic residues" evidence="1">
    <location>
        <begin position="276"/>
        <end position="285"/>
    </location>
</feature>
<evidence type="ECO:0000313" key="2">
    <source>
        <dbReference type="EMBL" id="KAK2727214.1"/>
    </source>
</evidence>
<dbReference type="Proteomes" id="UP001187531">
    <property type="component" value="Unassembled WGS sequence"/>
</dbReference>